<protein>
    <submittedName>
        <fullName evidence="5">Photosystem II stability/assembly factor-like uncharacterized protein</fullName>
    </submittedName>
</protein>
<dbReference type="GO" id="GO:0015979">
    <property type="term" value="P:photosynthesis"/>
    <property type="evidence" value="ECO:0007669"/>
    <property type="project" value="UniProtKB-KW"/>
</dbReference>
<dbReference type="RefSeq" id="WP_076372298.1">
    <property type="nucleotide sequence ID" value="NZ_FTMG01000003.1"/>
</dbReference>
<keyword evidence="2" id="KW-0604">Photosystem II</keyword>
<evidence type="ECO:0000259" key="3">
    <source>
        <dbReference type="Pfam" id="PF14870"/>
    </source>
</evidence>
<keyword evidence="6" id="KW-1185">Reference proteome</keyword>
<evidence type="ECO:0000313" key="5">
    <source>
        <dbReference type="EMBL" id="MBB6130577.1"/>
    </source>
</evidence>
<dbReference type="PANTHER" id="PTHR47199">
    <property type="entry name" value="PHOTOSYSTEM II STABILITY/ASSEMBLY FACTOR HCF136, CHLOROPLASTIC"/>
    <property type="match status" value="1"/>
</dbReference>
<evidence type="ECO:0000313" key="7">
    <source>
        <dbReference type="Proteomes" id="UP000548326"/>
    </source>
</evidence>
<dbReference type="InterPro" id="IPR015943">
    <property type="entry name" value="WD40/YVTN_repeat-like_dom_sf"/>
</dbReference>
<evidence type="ECO:0000313" key="4">
    <source>
        <dbReference type="EMBL" id="MBB6108984.1"/>
    </source>
</evidence>
<sequence>MKTRYHLITSILFPLLLLSSITKSQSIVLLQQDKPTSIRGLSVVNDKTAWISGSKGYIAITNDGGKTWDWEQIKGYEKSEFRDIEAFSDKEAIIMSSGAPSLVLKTIDGGKSWQEKYRKTDTTYFFDAMDFANERHGYILGDPIKDKFLLMETKDGGETWANVSNPPIALPGEAAFAASGTCFRVYNGNLFIVSGGKNSRIISTTNNVTEYNYVNLPMIHSKSSQGAFSLAAGKNKIIVVGGDYENDKRTDSVATIFTTHPPIFNNPTQVPSGFQSCVEYIKDDIFLSTGTSGSNITTDGGRTWRQIDSTSFNVCGKAKHGKMILLAGNGGKIAILKM</sequence>
<evidence type="ECO:0000256" key="2">
    <source>
        <dbReference type="ARBA" id="ARBA00023276"/>
    </source>
</evidence>
<dbReference type="Proteomes" id="UP000548326">
    <property type="component" value="Unassembled WGS sequence"/>
</dbReference>
<organism evidence="5 7">
    <name type="scientific">Mucilaginibacter lappiensis</name>
    <dbReference type="NCBI Taxonomy" id="354630"/>
    <lineage>
        <taxon>Bacteria</taxon>
        <taxon>Pseudomonadati</taxon>
        <taxon>Bacteroidota</taxon>
        <taxon>Sphingobacteriia</taxon>
        <taxon>Sphingobacteriales</taxon>
        <taxon>Sphingobacteriaceae</taxon>
        <taxon>Mucilaginibacter</taxon>
    </lineage>
</organism>
<reference evidence="6 7" key="1">
    <citation type="submission" date="2020-08" db="EMBL/GenBank/DDBJ databases">
        <title>Genomic Encyclopedia of Type Strains, Phase IV (KMG-V): Genome sequencing to study the core and pangenomes of soil and plant-associated prokaryotes.</title>
        <authorList>
            <person name="Whitman W."/>
        </authorList>
    </citation>
    <scope>NUCLEOTIDE SEQUENCE [LARGE SCALE GENOMIC DNA]</scope>
    <source>
        <strain evidence="4 6">ANJLi2</strain>
        <strain evidence="5 7">MP601</strain>
    </source>
</reference>
<dbReference type="Gene3D" id="2.130.10.10">
    <property type="entry name" value="YVTN repeat-like/Quinoprotein amine dehydrogenase"/>
    <property type="match status" value="1"/>
</dbReference>
<dbReference type="EMBL" id="JACHCA010000015">
    <property type="protein sequence ID" value="MBB6130577.1"/>
    <property type="molecule type" value="Genomic_DNA"/>
</dbReference>
<dbReference type="InterPro" id="IPR028203">
    <property type="entry name" value="PSII_CF48-like_dom"/>
</dbReference>
<dbReference type="Pfam" id="PF14870">
    <property type="entry name" value="PSII_BNR"/>
    <property type="match status" value="1"/>
</dbReference>
<dbReference type="SUPFAM" id="SSF110296">
    <property type="entry name" value="Oligoxyloglucan reducing end-specific cellobiohydrolase"/>
    <property type="match status" value="1"/>
</dbReference>
<dbReference type="GO" id="GO:0009523">
    <property type="term" value="C:photosystem II"/>
    <property type="evidence" value="ECO:0007669"/>
    <property type="project" value="UniProtKB-KW"/>
</dbReference>
<dbReference type="OrthoDB" id="9813892at2"/>
<feature type="domain" description="Photosynthesis system II assembly factor Ycf48/Hcf136-like" evidence="3">
    <location>
        <begin position="40"/>
        <end position="114"/>
    </location>
</feature>
<keyword evidence="1" id="KW-0602">Photosynthesis</keyword>
<dbReference type="Proteomes" id="UP000541583">
    <property type="component" value="Unassembled WGS sequence"/>
</dbReference>
<dbReference type="PANTHER" id="PTHR47199:SF2">
    <property type="entry name" value="PHOTOSYSTEM II STABILITY_ASSEMBLY FACTOR HCF136, CHLOROPLASTIC"/>
    <property type="match status" value="1"/>
</dbReference>
<evidence type="ECO:0000313" key="6">
    <source>
        <dbReference type="Proteomes" id="UP000541583"/>
    </source>
</evidence>
<dbReference type="EMBL" id="JACHCB010000003">
    <property type="protein sequence ID" value="MBB6108984.1"/>
    <property type="molecule type" value="Genomic_DNA"/>
</dbReference>
<proteinExistence type="predicted"/>
<dbReference type="STRING" id="354630.SAMN05421821_103220"/>
<comment type="caution">
    <text evidence="5">The sequence shown here is derived from an EMBL/GenBank/DDBJ whole genome shotgun (WGS) entry which is preliminary data.</text>
</comment>
<name>A0A1N6UY45_9SPHI</name>
<evidence type="ECO:0000256" key="1">
    <source>
        <dbReference type="ARBA" id="ARBA00022531"/>
    </source>
</evidence>
<gene>
    <name evidence="5" type="ORF">HDF22_004717</name>
    <name evidence="4" type="ORF">HDF23_001727</name>
</gene>
<dbReference type="AlphaFoldDB" id="A0A1N6UY45"/>
<accession>A0A1N6UY45</accession>